<keyword evidence="1" id="KW-0812">Transmembrane</keyword>
<gene>
    <name evidence="2" type="ORF">EPA99_07840</name>
</gene>
<feature type="transmembrane region" description="Helical" evidence="1">
    <location>
        <begin position="12"/>
        <end position="34"/>
    </location>
</feature>
<feature type="transmembrane region" description="Helical" evidence="1">
    <location>
        <begin position="204"/>
        <end position="233"/>
    </location>
</feature>
<protein>
    <submittedName>
        <fullName evidence="2">Uncharacterized protein</fullName>
    </submittedName>
</protein>
<evidence type="ECO:0000313" key="2">
    <source>
        <dbReference type="EMBL" id="RXR06544.1"/>
    </source>
</evidence>
<organism evidence="2 3">
    <name type="scientific">Pseudoxanthomonas composti</name>
    <dbReference type="NCBI Taxonomy" id="2137479"/>
    <lineage>
        <taxon>Bacteria</taxon>
        <taxon>Pseudomonadati</taxon>
        <taxon>Pseudomonadota</taxon>
        <taxon>Gammaproteobacteria</taxon>
        <taxon>Lysobacterales</taxon>
        <taxon>Lysobacteraceae</taxon>
        <taxon>Pseudoxanthomonas</taxon>
    </lineage>
</organism>
<feature type="transmembrane region" description="Helical" evidence="1">
    <location>
        <begin position="175"/>
        <end position="192"/>
    </location>
</feature>
<keyword evidence="1" id="KW-1133">Transmembrane helix</keyword>
<feature type="transmembrane region" description="Helical" evidence="1">
    <location>
        <begin position="85"/>
        <end position="109"/>
    </location>
</feature>
<feature type="transmembrane region" description="Helical" evidence="1">
    <location>
        <begin position="575"/>
        <end position="596"/>
    </location>
</feature>
<sequence length="600" mass="64393">MWSLFKVECLRFRTLALIAAGVHVCALGFGTRLIDLAQLSLLSDRALGGVYALAGALLGVYQMGGYRRGSQWITLLHRPVAPARIALTLCAAAGVVLLGAVLLPAVLLATWQQGTTARVVDLRHWLLPGSAWLIAMAGYLAGAFWALRGLRTALAAAALLAWLACADATGPAMLAIELVVVAWLLALVLGAFKPDVEATPRGPLASALFALPLSAGAYLVLLLMLFGIEFLWIAQGSHPLNSTVPPPGGHTEVERMDARARMRLALREATPPDLERLEAAVTASKPQGLAVRLREWPQRNAMANAAPLQFEDAERRIRWTFSHDSMQLQGEQLLDGRAAGTLGVWPRGQPFPAVALPIGQLPGLPSEDTVLLAGDTLYRYDSARERVVPLVRVRAGESITGAGRVGERWVLLSDQALSVFRASPAAGDGTLVAPPARVALPDSNRRLSSLDMVALDDGMLVSLVYSELAHTSDGAQPRRVLLRIFDDGRPAVIHAKALSFDYPALHRYRSWWPSPVLHTALERAQRLLAPTSPQPAPRPAPIPVPVMVLAGCLMLASAVLATYRTQRVGMGKRARLGWIAFCALFGLPGLAAVLLMKPRA</sequence>
<keyword evidence="3" id="KW-1185">Reference proteome</keyword>
<dbReference type="OrthoDB" id="6398376at2"/>
<feature type="transmembrane region" description="Helical" evidence="1">
    <location>
        <begin position="542"/>
        <end position="563"/>
    </location>
</feature>
<name>A0A4Q1JYP2_9GAMM</name>
<reference evidence="2 3" key="1">
    <citation type="submission" date="2019-01" db="EMBL/GenBank/DDBJ databases">
        <title>Pseudoxanthomonas composti sp. nov., isolated from compost.</title>
        <authorList>
            <person name="Yang G."/>
        </authorList>
    </citation>
    <scope>NUCLEOTIDE SEQUENCE [LARGE SCALE GENOMIC DNA]</scope>
    <source>
        <strain evidence="2 3">GSS15</strain>
    </source>
</reference>
<proteinExistence type="predicted"/>
<dbReference type="Proteomes" id="UP000289784">
    <property type="component" value="Unassembled WGS sequence"/>
</dbReference>
<evidence type="ECO:0000313" key="3">
    <source>
        <dbReference type="Proteomes" id="UP000289784"/>
    </source>
</evidence>
<feature type="transmembrane region" description="Helical" evidence="1">
    <location>
        <begin position="152"/>
        <end position="169"/>
    </location>
</feature>
<feature type="transmembrane region" description="Helical" evidence="1">
    <location>
        <begin position="46"/>
        <end position="64"/>
    </location>
</feature>
<keyword evidence="1" id="KW-0472">Membrane</keyword>
<feature type="transmembrane region" description="Helical" evidence="1">
    <location>
        <begin position="129"/>
        <end position="147"/>
    </location>
</feature>
<dbReference type="RefSeq" id="WP_129470651.1">
    <property type="nucleotide sequence ID" value="NZ_SAWZ01000003.1"/>
</dbReference>
<dbReference type="AlphaFoldDB" id="A0A4Q1JYP2"/>
<dbReference type="EMBL" id="SAWZ01000003">
    <property type="protein sequence ID" value="RXR06544.1"/>
    <property type="molecule type" value="Genomic_DNA"/>
</dbReference>
<evidence type="ECO:0000256" key="1">
    <source>
        <dbReference type="SAM" id="Phobius"/>
    </source>
</evidence>
<comment type="caution">
    <text evidence="2">The sequence shown here is derived from an EMBL/GenBank/DDBJ whole genome shotgun (WGS) entry which is preliminary data.</text>
</comment>
<accession>A0A4Q1JYP2</accession>